<organism evidence="2 3">
    <name type="scientific">Kribbella capetownensis</name>
    <dbReference type="NCBI Taxonomy" id="1572659"/>
    <lineage>
        <taxon>Bacteria</taxon>
        <taxon>Bacillati</taxon>
        <taxon>Actinomycetota</taxon>
        <taxon>Actinomycetes</taxon>
        <taxon>Propionibacteriales</taxon>
        <taxon>Kribbellaceae</taxon>
        <taxon>Kribbella</taxon>
    </lineage>
</organism>
<dbReference type="AlphaFoldDB" id="A0A4R0K2Z5"/>
<proteinExistence type="predicted"/>
<protein>
    <submittedName>
        <fullName evidence="2">Uncharacterized protein</fullName>
    </submittedName>
</protein>
<feature type="transmembrane region" description="Helical" evidence="1">
    <location>
        <begin position="78"/>
        <end position="97"/>
    </location>
</feature>
<evidence type="ECO:0000313" key="3">
    <source>
        <dbReference type="Proteomes" id="UP000293342"/>
    </source>
</evidence>
<reference evidence="2 3" key="1">
    <citation type="submission" date="2019-02" db="EMBL/GenBank/DDBJ databases">
        <title>Kribbella capetownensis sp. nov. and Kribbella speibonae sp. nov., isolated from soil.</title>
        <authorList>
            <person name="Curtis S.M."/>
            <person name="Norton I."/>
            <person name="Everest G.J."/>
            <person name="Meyers P.R."/>
        </authorList>
    </citation>
    <scope>NUCLEOTIDE SEQUENCE [LARGE SCALE GENOMIC DNA]</scope>
    <source>
        <strain evidence="2 3">YM53</strain>
    </source>
</reference>
<gene>
    <name evidence="2" type="ORF">E0H75_07135</name>
</gene>
<evidence type="ECO:0000313" key="2">
    <source>
        <dbReference type="EMBL" id="TCC53457.1"/>
    </source>
</evidence>
<comment type="caution">
    <text evidence="2">The sequence shown here is derived from an EMBL/GenBank/DDBJ whole genome shotgun (WGS) entry which is preliminary data.</text>
</comment>
<keyword evidence="1" id="KW-0472">Membrane</keyword>
<dbReference type="EMBL" id="SJKD01000001">
    <property type="protein sequence ID" value="TCC53457.1"/>
    <property type="molecule type" value="Genomic_DNA"/>
</dbReference>
<keyword evidence="1" id="KW-0812">Transmembrane</keyword>
<name>A0A4R0K2Z5_9ACTN</name>
<evidence type="ECO:0000256" key="1">
    <source>
        <dbReference type="SAM" id="Phobius"/>
    </source>
</evidence>
<feature type="transmembrane region" description="Helical" evidence="1">
    <location>
        <begin position="38"/>
        <end position="58"/>
    </location>
</feature>
<accession>A0A4R0K2Z5</accession>
<keyword evidence="1" id="KW-1133">Transmembrane helix</keyword>
<sequence length="106" mass="11720">MSNVMAAAQMYAASIQVAEPATSLTGVSAPSPAQTRETVMWVFAFLVVWMLWAANQLADLDRSGEMLQNMDTSELLKFVYSTLDLPSYLFGVLWAIYRHLTKPKGG</sequence>
<dbReference type="Proteomes" id="UP000293342">
    <property type="component" value="Unassembled WGS sequence"/>
</dbReference>
<keyword evidence="3" id="KW-1185">Reference proteome</keyword>